<protein>
    <recommendedName>
        <fullName evidence="3">Lipoprotein</fullName>
    </recommendedName>
</protein>
<name>A0AA37SXL6_9ALTE</name>
<organism evidence="1 2">
    <name type="scientific">Agaribacter marinus</name>
    <dbReference type="NCBI Taxonomy" id="1431249"/>
    <lineage>
        <taxon>Bacteria</taxon>
        <taxon>Pseudomonadati</taxon>
        <taxon>Pseudomonadota</taxon>
        <taxon>Gammaproteobacteria</taxon>
        <taxon>Alteromonadales</taxon>
        <taxon>Alteromonadaceae</taxon>
        <taxon>Agaribacter</taxon>
    </lineage>
</organism>
<dbReference type="EMBL" id="BSOT01000005">
    <property type="protein sequence ID" value="GLR69566.1"/>
    <property type="molecule type" value="Genomic_DNA"/>
</dbReference>
<accession>A0AA37SXL6</accession>
<dbReference type="PROSITE" id="PS51257">
    <property type="entry name" value="PROKAR_LIPOPROTEIN"/>
    <property type="match status" value="1"/>
</dbReference>
<evidence type="ECO:0000313" key="1">
    <source>
        <dbReference type="EMBL" id="GLR69566.1"/>
    </source>
</evidence>
<keyword evidence="2" id="KW-1185">Reference proteome</keyword>
<dbReference type="RefSeq" id="WP_284215890.1">
    <property type="nucleotide sequence ID" value="NZ_BSOT01000005.1"/>
</dbReference>
<evidence type="ECO:0008006" key="3">
    <source>
        <dbReference type="Google" id="ProtNLM"/>
    </source>
</evidence>
<reference evidence="1" key="2">
    <citation type="submission" date="2023-01" db="EMBL/GenBank/DDBJ databases">
        <title>Draft genome sequence of Agaribacter marinus strain NBRC 110023.</title>
        <authorList>
            <person name="Sun Q."/>
            <person name="Mori K."/>
        </authorList>
    </citation>
    <scope>NUCLEOTIDE SEQUENCE</scope>
    <source>
        <strain evidence="1">NBRC 110023</strain>
    </source>
</reference>
<proteinExistence type="predicted"/>
<gene>
    <name evidence="1" type="ORF">GCM10007852_04740</name>
</gene>
<dbReference type="Proteomes" id="UP001156601">
    <property type="component" value="Unassembled WGS sequence"/>
</dbReference>
<comment type="caution">
    <text evidence="1">The sequence shown here is derived from an EMBL/GenBank/DDBJ whole genome shotgun (WGS) entry which is preliminary data.</text>
</comment>
<reference evidence="1" key="1">
    <citation type="journal article" date="2014" name="Int. J. Syst. Evol. Microbiol.">
        <title>Complete genome sequence of Corynebacterium casei LMG S-19264T (=DSM 44701T), isolated from a smear-ripened cheese.</title>
        <authorList>
            <consortium name="US DOE Joint Genome Institute (JGI-PGF)"/>
            <person name="Walter F."/>
            <person name="Albersmeier A."/>
            <person name="Kalinowski J."/>
            <person name="Ruckert C."/>
        </authorList>
    </citation>
    <scope>NUCLEOTIDE SEQUENCE</scope>
    <source>
        <strain evidence="1">NBRC 110023</strain>
    </source>
</reference>
<evidence type="ECO:0000313" key="2">
    <source>
        <dbReference type="Proteomes" id="UP001156601"/>
    </source>
</evidence>
<sequence>MCKLFIFALLGLLFACSDSQTNRDGYDWVLTADPESDAISAAHSGDRALIGVSGLFGRVIPDVRGIPCDKPQDVRYLKIDDVIDSYAERKFNALAPIYAELYNYNLREYFDAKGQDICNS</sequence>
<dbReference type="AlphaFoldDB" id="A0AA37SXL6"/>